<comment type="caution">
    <text evidence="2">The sequence shown here is derived from an EMBL/GenBank/DDBJ whole genome shotgun (WGS) entry which is preliminary data.</text>
</comment>
<feature type="transmembrane region" description="Helical" evidence="1">
    <location>
        <begin position="46"/>
        <end position="64"/>
    </location>
</feature>
<keyword evidence="1" id="KW-0472">Membrane</keyword>
<dbReference type="EMBL" id="PUEC01000025">
    <property type="protein sequence ID" value="PWB01122.1"/>
    <property type="molecule type" value="Genomic_DNA"/>
</dbReference>
<keyword evidence="1" id="KW-1133">Transmembrane helix</keyword>
<dbReference type="AlphaFoldDB" id="A0A2V1INR1"/>
<name>A0A2V1INR1_9BACT</name>
<feature type="transmembrane region" description="Helical" evidence="1">
    <location>
        <begin position="76"/>
        <end position="99"/>
    </location>
</feature>
<gene>
    <name evidence="2" type="ORF">C5O23_10590</name>
</gene>
<keyword evidence="1" id="KW-0812">Transmembrane</keyword>
<keyword evidence="3" id="KW-1185">Reference proteome</keyword>
<sequence>MTKSKTTFKDIKNALKWMGAILSVMLFYGFSMALYGHTLVEWWEPLGIALTAVLVIWFLLRGFWGKVWRGVNPYVALLGHMVVMTGVVLFLILGLNFWFADDTTLHTEEVTVEERLQEKHYHTQRVGRNRYRRGNPYYKYILRVRFDNGRLKEIEVPLKRYNRTRTGGKMTLDLETGLWGYPVITTWF</sequence>
<evidence type="ECO:0008006" key="4">
    <source>
        <dbReference type="Google" id="ProtNLM"/>
    </source>
</evidence>
<accession>A0A2V1INR1</accession>
<dbReference type="Proteomes" id="UP000244905">
    <property type="component" value="Unassembled WGS sequence"/>
</dbReference>
<evidence type="ECO:0000256" key="1">
    <source>
        <dbReference type="SAM" id="Phobius"/>
    </source>
</evidence>
<proteinExistence type="predicted"/>
<dbReference type="GeneID" id="82526786"/>
<reference evidence="3" key="1">
    <citation type="submission" date="2018-02" db="EMBL/GenBank/DDBJ databases">
        <authorList>
            <person name="Clavel T."/>
            <person name="Strowig T."/>
        </authorList>
    </citation>
    <scope>NUCLEOTIDE SEQUENCE [LARGE SCALE GENOMIC DNA]</scope>
    <source>
        <strain evidence="3">DSM 103720</strain>
    </source>
</reference>
<protein>
    <recommendedName>
        <fullName evidence="4">DUF2500 domain-containing protein</fullName>
    </recommendedName>
</protein>
<dbReference type="RefSeq" id="WP_107032917.1">
    <property type="nucleotide sequence ID" value="NZ_CAOLSD010000014.1"/>
</dbReference>
<evidence type="ECO:0000313" key="3">
    <source>
        <dbReference type="Proteomes" id="UP000244905"/>
    </source>
</evidence>
<evidence type="ECO:0000313" key="2">
    <source>
        <dbReference type="EMBL" id="PWB01122.1"/>
    </source>
</evidence>
<organism evidence="2 3">
    <name type="scientific">Duncaniella muris</name>
    <dbReference type="NCBI Taxonomy" id="2094150"/>
    <lineage>
        <taxon>Bacteria</taxon>
        <taxon>Pseudomonadati</taxon>
        <taxon>Bacteroidota</taxon>
        <taxon>Bacteroidia</taxon>
        <taxon>Bacteroidales</taxon>
        <taxon>Muribaculaceae</taxon>
        <taxon>Duncaniella</taxon>
    </lineage>
</organism>
<feature type="transmembrane region" description="Helical" evidence="1">
    <location>
        <begin position="20"/>
        <end position="40"/>
    </location>
</feature>